<sequence length="437" mass="48929">MTKRFYIQLLALITLFCYPSNISADDYSLAPSTGRKVYVPIGAESAKGQLLVTNYGRTPVQNFTYKLSFQGTVLYEKKYVMKEPLRRMDVGTIAIDVPPDTKLSKTELQIEITKVNGEANTATFPYANLPRITVTQVARRRIVVEEYTGMWCQYCPRGIALMKNLERNYPENFIGIAIHITDPLTCSDYAWNAATVKKYPTLQMNRSRLLSNFTAVTEFEEEMAMGADMDVDVTAQWDKAKENVTITPRVTFRTTPQGKPYAIAYVLTEDGKANTAWVQNNHYSGDTGLLGISTELDQFINSPRALRGYPNDFTAVAARGVYNPSGEYLIKNPIEIDKPQSFNQVFNVSQIRLLHDKTKLKVCVLLINTANGQIENAAKCSITDTAPAGIYPVKEGQNTAVEVARYTLDGRRLHGPQRGINLVKYSNGRVCKEVVSH</sequence>
<feature type="chain" id="PRO_5043509635" evidence="1">
    <location>
        <begin position="25"/>
        <end position="437"/>
    </location>
</feature>
<protein>
    <submittedName>
        <fullName evidence="2">Thioredoxin family protein</fullName>
    </submittedName>
</protein>
<proteinExistence type="predicted"/>
<evidence type="ECO:0000313" key="3">
    <source>
        <dbReference type="Proteomes" id="UP001196873"/>
    </source>
</evidence>
<reference evidence="2" key="1">
    <citation type="submission" date="2021-07" db="EMBL/GenBank/DDBJ databases">
        <title>Genomic diversity and antimicrobial resistance of Prevotella spp. isolated from chronic lung disease airways.</title>
        <authorList>
            <person name="Webb K.A."/>
            <person name="Olagoke O.S."/>
            <person name="Baird T."/>
            <person name="Neill J."/>
            <person name="Pham A."/>
            <person name="Wells T.J."/>
            <person name="Ramsay K.A."/>
            <person name="Bell S.C."/>
            <person name="Sarovich D.S."/>
            <person name="Price E.P."/>
        </authorList>
    </citation>
    <scope>NUCLEOTIDE SEQUENCE</scope>
    <source>
        <strain evidence="2">SCHI0047.S.3</strain>
    </source>
</reference>
<accession>A0AAW4NJC1</accession>
<dbReference type="Proteomes" id="UP001196873">
    <property type="component" value="Unassembled WGS sequence"/>
</dbReference>
<comment type="caution">
    <text evidence="2">The sequence shown here is derived from an EMBL/GenBank/DDBJ whole genome shotgun (WGS) entry which is preliminary data.</text>
</comment>
<name>A0AAW4NJC1_9BACT</name>
<evidence type="ECO:0000256" key="1">
    <source>
        <dbReference type="SAM" id="SignalP"/>
    </source>
</evidence>
<feature type="signal peptide" evidence="1">
    <location>
        <begin position="1"/>
        <end position="24"/>
    </location>
</feature>
<keyword evidence="1" id="KW-0732">Signal</keyword>
<dbReference type="RefSeq" id="WP_219425815.1">
    <property type="nucleotide sequence ID" value="NZ_JAHXQY010000009.1"/>
</dbReference>
<dbReference type="AlphaFoldDB" id="A0AAW4NJC1"/>
<dbReference type="EMBL" id="JAHXRF010000004">
    <property type="protein sequence ID" value="MBW4865146.1"/>
    <property type="molecule type" value="Genomic_DNA"/>
</dbReference>
<evidence type="ECO:0000313" key="2">
    <source>
        <dbReference type="EMBL" id="MBW4865146.1"/>
    </source>
</evidence>
<organism evidence="2 3">
    <name type="scientific">Segatella salivae</name>
    <dbReference type="NCBI Taxonomy" id="228604"/>
    <lineage>
        <taxon>Bacteria</taxon>
        <taxon>Pseudomonadati</taxon>
        <taxon>Bacteroidota</taxon>
        <taxon>Bacteroidia</taxon>
        <taxon>Bacteroidales</taxon>
        <taxon>Prevotellaceae</taxon>
        <taxon>Segatella</taxon>
    </lineage>
</organism>
<gene>
    <name evidence="2" type="ORF">KZY68_03725</name>
</gene>